<evidence type="ECO:0000256" key="1">
    <source>
        <dbReference type="SAM" id="MobiDB-lite"/>
    </source>
</evidence>
<dbReference type="PANTHER" id="PTHR36129">
    <property type="entry name" value="ORGANIC SOLUTE TRANSPORTER SUBUNIT BETA-RELATED"/>
    <property type="match status" value="1"/>
</dbReference>
<protein>
    <submittedName>
        <fullName evidence="3">Organic solute transporter subunit beta</fullName>
    </submittedName>
</protein>
<dbReference type="Proteomes" id="UP000053875">
    <property type="component" value="Unassembled WGS sequence"/>
</dbReference>
<keyword evidence="2" id="KW-1133">Transmembrane helix</keyword>
<dbReference type="GO" id="GO:0022857">
    <property type="term" value="F:transmembrane transporter activity"/>
    <property type="evidence" value="ECO:0007669"/>
    <property type="project" value="InterPro"/>
</dbReference>
<keyword evidence="2" id="KW-0472">Membrane</keyword>
<dbReference type="Pfam" id="PF15048">
    <property type="entry name" value="OSTbeta"/>
    <property type="match status" value="1"/>
</dbReference>
<dbReference type="GO" id="GO:0015721">
    <property type="term" value="P:bile acid and bile salt transport"/>
    <property type="evidence" value="ECO:0007669"/>
    <property type="project" value="InterPro"/>
</dbReference>
<reference evidence="3 4" key="1">
    <citation type="submission" date="2014-04" db="EMBL/GenBank/DDBJ databases">
        <title>Genome evolution of avian class.</title>
        <authorList>
            <person name="Zhang G."/>
            <person name="Li C."/>
        </authorList>
    </citation>
    <scope>NUCLEOTIDE SEQUENCE [LARGE SCALE GENOMIC DNA]</scope>
    <source>
        <strain evidence="3">BGI_N307</strain>
    </source>
</reference>
<dbReference type="InterPro" id="IPR029387">
    <property type="entry name" value="OSTbeta"/>
</dbReference>
<dbReference type="AlphaFoldDB" id="A0A093ITB5"/>
<feature type="transmembrane region" description="Helical" evidence="2">
    <location>
        <begin position="44"/>
        <end position="65"/>
    </location>
</feature>
<keyword evidence="2" id="KW-0812">Transmembrane</keyword>
<evidence type="ECO:0000313" key="3">
    <source>
        <dbReference type="EMBL" id="KFV69936.1"/>
    </source>
</evidence>
<sequence length="144" mass="16238">YLLAALASTQVYEHATGTQQVLGVDQEELEELLWFFRSEDPSSWNYSILVLSSVAMILGLVLLTINIARNRKRKLLTYQEAAQMTQQAEMEAKQALMPVQQENSPSELEKQEPVPQDQRSGDVVVQWKDGTVTSLYTDSPEHAV</sequence>
<accession>A0A093ITB5</accession>
<dbReference type="GO" id="GO:0005886">
    <property type="term" value="C:plasma membrane"/>
    <property type="evidence" value="ECO:0007669"/>
    <property type="project" value="InterPro"/>
</dbReference>
<organism evidence="3 4">
    <name type="scientific">Dryobates pubescens</name>
    <name type="common">Downy woodpecker</name>
    <name type="synonym">Picoides pubescens</name>
    <dbReference type="NCBI Taxonomy" id="118200"/>
    <lineage>
        <taxon>Eukaryota</taxon>
        <taxon>Metazoa</taxon>
        <taxon>Chordata</taxon>
        <taxon>Craniata</taxon>
        <taxon>Vertebrata</taxon>
        <taxon>Euteleostomi</taxon>
        <taxon>Archelosauria</taxon>
        <taxon>Archosauria</taxon>
        <taxon>Dinosauria</taxon>
        <taxon>Saurischia</taxon>
        <taxon>Theropoda</taxon>
        <taxon>Coelurosauria</taxon>
        <taxon>Aves</taxon>
        <taxon>Neognathae</taxon>
        <taxon>Neoaves</taxon>
        <taxon>Telluraves</taxon>
        <taxon>Coraciimorphae</taxon>
        <taxon>Piciformes</taxon>
        <taxon>Picidae</taxon>
        <taxon>Dryobates</taxon>
    </lineage>
</organism>
<dbReference type="PANTHER" id="PTHR36129:SF3">
    <property type="match status" value="1"/>
</dbReference>
<proteinExistence type="predicted"/>
<name>A0A093ITB5_DRYPU</name>
<dbReference type="GO" id="GO:0046982">
    <property type="term" value="F:protein heterodimerization activity"/>
    <property type="evidence" value="ECO:0007669"/>
    <property type="project" value="InterPro"/>
</dbReference>
<dbReference type="InterPro" id="IPR052678">
    <property type="entry name" value="OST-beta_subunit"/>
</dbReference>
<dbReference type="EMBL" id="KL216512">
    <property type="protein sequence ID" value="KFV69936.1"/>
    <property type="molecule type" value="Genomic_DNA"/>
</dbReference>
<evidence type="ECO:0000256" key="2">
    <source>
        <dbReference type="SAM" id="Phobius"/>
    </source>
</evidence>
<feature type="region of interest" description="Disordered" evidence="1">
    <location>
        <begin position="89"/>
        <end position="124"/>
    </location>
</feature>
<gene>
    <name evidence="3" type="ORF">N307_02692</name>
</gene>
<keyword evidence="4" id="KW-1185">Reference proteome</keyword>
<feature type="non-terminal residue" evidence="3">
    <location>
        <position position="1"/>
    </location>
</feature>
<evidence type="ECO:0000313" key="4">
    <source>
        <dbReference type="Proteomes" id="UP000053875"/>
    </source>
</evidence>
<feature type="non-terminal residue" evidence="3">
    <location>
        <position position="144"/>
    </location>
</feature>
<dbReference type="STRING" id="118200.A0A093ITB5"/>